<dbReference type="Proteomes" id="UP001162992">
    <property type="component" value="Chromosome 2"/>
</dbReference>
<evidence type="ECO:0000313" key="2">
    <source>
        <dbReference type="Proteomes" id="UP001162992"/>
    </source>
</evidence>
<organism evidence="1 2">
    <name type="scientific">Diphasiastrum complanatum</name>
    <name type="common">Issler's clubmoss</name>
    <name type="synonym">Lycopodium complanatum</name>
    <dbReference type="NCBI Taxonomy" id="34168"/>
    <lineage>
        <taxon>Eukaryota</taxon>
        <taxon>Viridiplantae</taxon>
        <taxon>Streptophyta</taxon>
        <taxon>Embryophyta</taxon>
        <taxon>Tracheophyta</taxon>
        <taxon>Lycopodiopsida</taxon>
        <taxon>Lycopodiales</taxon>
        <taxon>Lycopodiaceae</taxon>
        <taxon>Lycopodioideae</taxon>
        <taxon>Diphasiastrum</taxon>
    </lineage>
</organism>
<protein>
    <submittedName>
        <fullName evidence="1">Uncharacterized protein</fullName>
    </submittedName>
</protein>
<accession>A0ACC2EHA4</accession>
<keyword evidence="2" id="KW-1185">Reference proteome</keyword>
<dbReference type="EMBL" id="CM055093">
    <property type="protein sequence ID" value="KAJ7565887.1"/>
    <property type="molecule type" value="Genomic_DNA"/>
</dbReference>
<gene>
    <name evidence="1" type="ORF">O6H91_02G079200</name>
</gene>
<comment type="caution">
    <text evidence="1">The sequence shown here is derived from an EMBL/GenBank/DDBJ whole genome shotgun (WGS) entry which is preliminary data.</text>
</comment>
<evidence type="ECO:0000313" key="1">
    <source>
        <dbReference type="EMBL" id="KAJ7565887.1"/>
    </source>
</evidence>
<proteinExistence type="predicted"/>
<sequence length="163" mass="17556">MLRCVGSRLGRRLAYSRAIPALVLLSQNALILPQQQCSRNVSLLRGIVGTPVFMSAAAEKALADDSLGIATGPEREELEAEQKGSKRFDLEPPRGPFGTKEAPALVQSQFDERIVGCSGGVGDDEHDVVWFKLKKGEVYECSICSQVFQLDVVGGGKPGGHHH</sequence>
<name>A0ACC2EHA4_DIPCM</name>
<reference evidence="2" key="1">
    <citation type="journal article" date="2024" name="Proc. Natl. Acad. Sci. U.S.A.">
        <title>Extraordinary preservation of gene collinearity over three hundred million years revealed in homosporous lycophytes.</title>
        <authorList>
            <person name="Li C."/>
            <person name="Wickell D."/>
            <person name="Kuo L.Y."/>
            <person name="Chen X."/>
            <person name="Nie B."/>
            <person name="Liao X."/>
            <person name="Peng D."/>
            <person name="Ji J."/>
            <person name="Jenkins J."/>
            <person name="Williams M."/>
            <person name="Shu S."/>
            <person name="Plott C."/>
            <person name="Barry K."/>
            <person name="Rajasekar S."/>
            <person name="Grimwood J."/>
            <person name="Han X."/>
            <person name="Sun S."/>
            <person name="Hou Z."/>
            <person name="He W."/>
            <person name="Dai G."/>
            <person name="Sun C."/>
            <person name="Schmutz J."/>
            <person name="Leebens-Mack J.H."/>
            <person name="Li F.W."/>
            <person name="Wang L."/>
        </authorList>
    </citation>
    <scope>NUCLEOTIDE SEQUENCE [LARGE SCALE GENOMIC DNA]</scope>
    <source>
        <strain evidence="2">cv. PW_Plant_1</strain>
    </source>
</reference>